<organism evidence="3 4">
    <name type="scientific">Alteromonas aquimaris</name>
    <dbReference type="NCBI Taxonomy" id="2998417"/>
    <lineage>
        <taxon>Bacteria</taxon>
        <taxon>Pseudomonadati</taxon>
        <taxon>Pseudomonadota</taxon>
        <taxon>Gammaproteobacteria</taxon>
        <taxon>Alteromonadales</taxon>
        <taxon>Alteromonadaceae</taxon>
        <taxon>Alteromonas/Salinimonas group</taxon>
        <taxon>Alteromonas</taxon>
    </lineage>
</organism>
<dbReference type="PANTHER" id="PTHR12526:SF638">
    <property type="entry name" value="SPORE COAT PROTEIN SA"/>
    <property type="match status" value="1"/>
</dbReference>
<accession>A0ABT3PB58</accession>
<evidence type="ECO:0000313" key="3">
    <source>
        <dbReference type="EMBL" id="MCW8109955.1"/>
    </source>
</evidence>
<dbReference type="Pfam" id="PF13439">
    <property type="entry name" value="Glyco_transf_4"/>
    <property type="match status" value="1"/>
</dbReference>
<name>A0ABT3PB58_9ALTE</name>
<dbReference type="InterPro" id="IPR028098">
    <property type="entry name" value="Glyco_trans_4-like_N"/>
</dbReference>
<dbReference type="RefSeq" id="WP_265618845.1">
    <property type="nucleotide sequence ID" value="NZ_JAPFRD010000013.1"/>
</dbReference>
<protein>
    <submittedName>
        <fullName evidence="3">Glycosyltransferase</fullName>
    </submittedName>
</protein>
<evidence type="ECO:0000313" key="4">
    <source>
        <dbReference type="Proteomes" id="UP001142810"/>
    </source>
</evidence>
<dbReference type="Pfam" id="PF00534">
    <property type="entry name" value="Glycos_transf_1"/>
    <property type="match status" value="1"/>
</dbReference>
<feature type="domain" description="Glycosyltransferase subfamily 4-like N-terminal" evidence="2">
    <location>
        <begin position="20"/>
        <end position="189"/>
    </location>
</feature>
<dbReference type="PANTHER" id="PTHR12526">
    <property type="entry name" value="GLYCOSYLTRANSFERASE"/>
    <property type="match status" value="1"/>
</dbReference>
<reference evidence="3" key="1">
    <citation type="submission" date="2022-11" db="EMBL/GenBank/DDBJ databases">
        <title>Alteromonas sp. nov., isolated from sea water of the Qingdao.</title>
        <authorList>
            <person name="Wang Q."/>
        </authorList>
    </citation>
    <scope>NUCLEOTIDE SEQUENCE</scope>
    <source>
        <strain evidence="3">ASW11-7</strain>
    </source>
</reference>
<evidence type="ECO:0000259" key="2">
    <source>
        <dbReference type="Pfam" id="PF13439"/>
    </source>
</evidence>
<proteinExistence type="predicted"/>
<dbReference type="Proteomes" id="UP001142810">
    <property type="component" value="Unassembled WGS sequence"/>
</dbReference>
<dbReference type="InterPro" id="IPR001296">
    <property type="entry name" value="Glyco_trans_1"/>
</dbReference>
<gene>
    <name evidence="3" type="ORF">OPS25_15725</name>
</gene>
<dbReference type="EMBL" id="JAPFRD010000013">
    <property type="protein sequence ID" value="MCW8109955.1"/>
    <property type="molecule type" value="Genomic_DNA"/>
</dbReference>
<dbReference type="SUPFAM" id="SSF53756">
    <property type="entry name" value="UDP-Glycosyltransferase/glycogen phosphorylase"/>
    <property type="match status" value="1"/>
</dbReference>
<feature type="domain" description="Glycosyl transferase family 1" evidence="1">
    <location>
        <begin position="199"/>
        <end position="342"/>
    </location>
</feature>
<dbReference type="CDD" id="cd03811">
    <property type="entry name" value="GT4_GT28_WabH-like"/>
    <property type="match status" value="1"/>
</dbReference>
<dbReference type="Gene3D" id="3.40.50.2000">
    <property type="entry name" value="Glycogen Phosphorylase B"/>
    <property type="match status" value="2"/>
</dbReference>
<evidence type="ECO:0000259" key="1">
    <source>
        <dbReference type="Pfam" id="PF00534"/>
    </source>
</evidence>
<comment type="caution">
    <text evidence="3">The sequence shown here is derived from an EMBL/GenBank/DDBJ whole genome shotgun (WGS) entry which is preliminary data.</text>
</comment>
<sequence length="366" mass="41131">MLTATDKLNFVLVVDSLAGGGAEKVVIELARAIHEIGHNAILVSLTKSTTYDIPQDIPVYFVFEQPKKALHSPWLRQRHATEVLATLKEIENRFGKLQTIFSNLDYSHYILTACNLPNVYYVIHNAVQQTLQRARKMGPLKWLRQKRLFSVLEGKKLITVSDGLKKEMESLNLFKPAHVTRIYNPFNIDKIRQLARMENAEIPPEPYIIHIGRFAKQKRHDVLFTALKQLPKEIKLVCLGANQNGIQQLADKMEVGNQVIVTGFQQNPYPWIVHAKCLALSSDFEGLSMVLAEALICQTPVVSTNCPFGPNELLTGPLSEYLVPVGDPEALAIALEKALNHPITIKKDLLNHLGHLNIAQQYVNLS</sequence>
<keyword evidence="4" id="KW-1185">Reference proteome</keyword>